<comment type="subcellular location">
    <subcellularLocation>
        <location evidence="2">Cell junction</location>
    </subcellularLocation>
    <subcellularLocation>
        <location evidence="3">Cytoplasm</location>
    </subcellularLocation>
    <subcellularLocation>
        <location evidence="1">Nucleus</location>
    </subcellularLocation>
</comment>
<evidence type="ECO:0000256" key="4">
    <source>
        <dbReference type="ARBA" id="ARBA00022490"/>
    </source>
</evidence>
<dbReference type="InterPro" id="IPR001202">
    <property type="entry name" value="WW_dom"/>
</dbReference>
<feature type="compositionally biased region" description="Low complexity" evidence="14">
    <location>
        <begin position="366"/>
        <end position="376"/>
    </location>
</feature>
<evidence type="ECO:0000259" key="15">
    <source>
        <dbReference type="PROSITE" id="PS50020"/>
    </source>
</evidence>
<dbReference type="GO" id="GO:0070161">
    <property type="term" value="C:anchoring junction"/>
    <property type="evidence" value="ECO:0007669"/>
    <property type="project" value="UniProtKB-SubCell"/>
</dbReference>
<evidence type="ECO:0000256" key="14">
    <source>
        <dbReference type="SAM" id="MobiDB-lite"/>
    </source>
</evidence>
<name>A0A9E8LN11_PENVA</name>
<dbReference type="AlphaFoldDB" id="A0A9E8LN11"/>
<feature type="compositionally biased region" description="Pro residues" evidence="14">
    <location>
        <begin position="377"/>
        <end position="387"/>
    </location>
</feature>
<proteinExistence type="evidence at transcript level"/>
<dbReference type="GO" id="GO:0005737">
    <property type="term" value="C:cytoplasm"/>
    <property type="evidence" value="ECO:0007669"/>
    <property type="project" value="UniProtKB-SubCell"/>
</dbReference>
<dbReference type="SUPFAM" id="SSF51045">
    <property type="entry name" value="WW domain"/>
    <property type="match status" value="2"/>
</dbReference>
<feature type="compositionally biased region" description="Low complexity" evidence="14">
    <location>
        <begin position="201"/>
        <end position="219"/>
    </location>
</feature>
<organism evidence="16">
    <name type="scientific">Penaeus vannamei</name>
    <name type="common">Whiteleg shrimp</name>
    <name type="synonym">Litopenaeus vannamei</name>
    <dbReference type="NCBI Taxonomy" id="6689"/>
    <lineage>
        <taxon>Eukaryota</taxon>
        <taxon>Metazoa</taxon>
        <taxon>Ecdysozoa</taxon>
        <taxon>Arthropoda</taxon>
        <taxon>Crustacea</taxon>
        <taxon>Multicrustacea</taxon>
        <taxon>Malacostraca</taxon>
        <taxon>Eumalacostraca</taxon>
        <taxon>Eucarida</taxon>
        <taxon>Decapoda</taxon>
        <taxon>Dendrobranchiata</taxon>
        <taxon>Penaeoidea</taxon>
        <taxon>Penaeidae</taxon>
        <taxon>Penaeus</taxon>
    </lineage>
</organism>
<dbReference type="InterPro" id="IPR053819">
    <property type="entry name" value="TEADIR3_omega_loop"/>
</dbReference>
<accession>A0A9E8LN11</accession>
<keyword evidence="12" id="KW-0539">Nucleus</keyword>
<dbReference type="FunFam" id="2.20.70.10:FF:000012">
    <property type="entry name" value="transcriptional coactivator YAP1 isoform X2"/>
    <property type="match status" value="1"/>
</dbReference>
<dbReference type="InterPro" id="IPR051583">
    <property type="entry name" value="YAP1"/>
</dbReference>
<dbReference type="PROSITE" id="PS50020">
    <property type="entry name" value="WW_DOMAIN_2"/>
    <property type="match status" value="2"/>
</dbReference>
<dbReference type="GO" id="GO:0045944">
    <property type="term" value="P:positive regulation of transcription by RNA polymerase II"/>
    <property type="evidence" value="ECO:0007669"/>
    <property type="project" value="TreeGrafter"/>
</dbReference>
<keyword evidence="6" id="KW-0597">Phosphoprotein</keyword>
<dbReference type="PANTHER" id="PTHR17616">
    <property type="entry name" value="YES-ASSOCIATED PROTEIN YAP1 FAMILY MEMBER"/>
    <property type="match status" value="1"/>
</dbReference>
<evidence type="ECO:0000313" key="16">
    <source>
        <dbReference type="EMBL" id="UZX50347.1"/>
    </source>
</evidence>
<sequence length="471" mass="51860">MASSNKDDSLSMEQRGNQIVHVRADSDSELEALFEVVLKPSSQVPLQKPFKMRNLPASFFTPPAHRQSPAPTVTHSREGSADSTFGGGGVGGLRVSGAMSPNTAPQHFRHHSSPASLQQTFAVPQQQQVAHLNLNDDMGSLPPGWEQARTAEGQIYYLNHITQSTTWEDPRKTLMKQRQRQQQQAQQHAPVSQPAHVAVSQAAGGAPPQTPQPVAAAPQGAPPPNVGTLVNGNLGPLPESWEQAVTPEGEVYFINHDDKSTSWFDPRLPRRLQTPASLNGVQPPQHSQATSQSASGAAPTQPTQVSHQLPPLASTVSTSAAALLSRHQTLRLQRLQVEHERLRLRQQEIIKKEQSLQMSLQEEARQQQVQPSQQQQPQPPQPQPQPQPQQQQQQQTAQTVAQQQSTQQTSQQQQQVEMKTSPANNILEAPELESMDSEDLVQSIQLNDDLSTDFLNDMLEPSKIDNLHTWL</sequence>
<evidence type="ECO:0000256" key="1">
    <source>
        <dbReference type="ARBA" id="ARBA00004123"/>
    </source>
</evidence>
<evidence type="ECO:0000256" key="13">
    <source>
        <dbReference type="ARBA" id="ARBA00038057"/>
    </source>
</evidence>
<feature type="region of interest" description="Disordered" evidence="14">
    <location>
        <begin position="57"/>
        <end position="83"/>
    </location>
</feature>
<evidence type="ECO:0000256" key="11">
    <source>
        <dbReference type="ARBA" id="ARBA00023163"/>
    </source>
</evidence>
<dbReference type="EMBL" id="ON778003">
    <property type="protein sequence ID" value="UZX50347.1"/>
    <property type="molecule type" value="mRNA"/>
</dbReference>
<feature type="region of interest" description="Disordered" evidence="14">
    <location>
        <begin position="175"/>
        <end position="240"/>
    </location>
</feature>
<evidence type="ECO:0000256" key="3">
    <source>
        <dbReference type="ARBA" id="ARBA00004496"/>
    </source>
</evidence>
<keyword evidence="7" id="KW-0677">Repeat</keyword>
<feature type="domain" description="WW" evidence="15">
    <location>
        <begin position="235"/>
        <end position="268"/>
    </location>
</feature>
<reference evidence="16" key="1">
    <citation type="journal article" date="2022" name="Int. J. Mol. Sci.">
        <title>The Hippo-Yki Signaling Pathway Positively Regulates Immune Response against Vibrio Infection in Shrimp.</title>
        <authorList>
            <person name="Yang L."/>
            <person name="Wang Z.A."/>
            <person name="Geng R."/>
            <person name="Niu S."/>
            <person name="Zuo H."/>
            <person name="Guo Z."/>
            <person name="Weng S."/>
            <person name="He J."/>
            <person name="Xu X."/>
        </authorList>
    </citation>
    <scope>NUCLEOTIDE SEQUENCE</scope>
</reference>
<evidence type="ECO:0000256" key="5">
    <source>
        <dbReference type="ARBA" id="ARBA00022491"/>
    </source>
</evidence>
<dbReference type="SMART" id="SM00456">
    <property type="entry name" value="WW"/>
    <property type="match status" value="2"/>
</dbReference>
<dbReference type="CDD" id="cd00201">
    <property type="entry name" value="WW"/>
    <property type="match status" value="2"/>
</dbReference>
<dbReference type="Pfam" id="PF00397">
    <property type="entry name" value="WW"/>
    <property type="match status" value="2"/>
</dbReference>
<evidence type="ECO:0000256" key="9">
    <source>
        <dbReference type="ARBA" id="ARBA00023015"/>
    </source>
</evidence>
<feature type="domain" description="WW" evidence="15">
    <location>
        <begin position="139"/>
        <end position="172"/>
    </location>
</feature>
<evidence type="ECO:0000256" key="10">
    <source>
        <dbReference type="ARBA" id="ARBA00023159"/>
    </source>
</evidence>
<dbReference type="Gene3D" id="2.20.70.10">
    <property type="match status" value="2"/>
</dbReference>
<evidence type="ECO:0000256" key="8">
    <source>
        <dbReference type="ARBA" id="ARBA00022949"/>
    </source>
</evidence>
<feature type="compositionally biased region" description="Low complexity" evidence="14">
    <location>
        <begin position="282"/>
        <end position="302"/>
    </location>
</feature>
<keyword evidence="8" id="KW-0965">Cell junction</keyword>
<feature type="compositionally biased region" description="Low complexity" evidence="14">
    <location>
        <begin position="388"/>
        <end position="416"/>
    </location>
</feature>
<evidence type="ECO:0000256" key="6">
    <source>
        <dbReference type="ARBA" id="ARBA00022553"/>
    </source>
</evidence>
<keyword evidence="11" id="KW-0804">Transcription</keyword>
<dbReference type="Gene3D" id="6.20.430.10">
    <property type="match status" value="1"/>
</dbReference>
<keyword evidence="4" id="KW-0963">Cytoplasm</keyword>
<dbReference type="FunFam" id="2.20.70.10:FF:000019">
    <property type="entry name" value="Putative transcriptional coactivator YAP1"/>
    <property type="match status" value="1"/>
</dbReference>
<dbReference type="InterPro" id="IPR036020">
    <property type="entry name" value="WW_dom_sf"/>
</dbReference>
<keyword evidence="5" id="KW-0678">Repressor</keyword>
<comment type="similarity">
    <text evidence="13">Belongs to the YAP1 family.</text>
</comment>
<protein>
    <submittedName>
        <fullName evidence="16">YAP</fullName>
    </submittedName>
</protein>
<dbReference type="Pfam" id="PF15238">
    <property type="entry name" value="TEADIR3"/>
    <property type="match status" value="1"/>
</dbReference>
<feature type="region of interest" description="Disordered" evidence="14">
    <location>
        <begin position="274"/>
        <end position="307"/>
    </location>
</feature>
<feature type="region of interest" description="Disordered" evidence="14">
    <location>
        <begin position="356"/>
        <end position="419"/>
    </location>
</feature>
<keyword evidence="10" id="KW-0010">Activator</keyword>
<evidence type="ECO:0000256" key="12">
    <source>
        <dbReference type="ARBA" id="ARBA00023242"/>
    </source>
</evidence>
<dbReference type="GO" id="GO:0005634">
    <property type="term" value="C:nucleus"/>
    <property type="evidence" value="ECO:0007669"/>
    <property type="project" value="UniProtKB-SubCell"/>
</dbReference>
<evidence type="ECO:0000256" key="7">
    <source>
        <dbReference type="ARBA" id="ARBA00022737"/>
    </source>
</evidence>
<dbReference type="PANTHER" id="PTHR17616:SF8">
    <property type="entry name" value="TRANSCRIPTIONAL COACTIVATOR YORKIE"/>
    <property type="match status" value="1"/>
</dbReference>
<reference evidence="16" key="2">
    <citation type="journal article" date="2022" name="Microbiol. Spectr.">
        <title>White Spot Syndrome Virus (WSSV) Inhibits Hippo Signaling and Activates Yki To Promote Its Infection in Penaeus vannamei.</title>
        <authorList>
            <person name="Yang L."/>
            <person name="Wang Z.-A."/>
            <person name="Geng R."/>
            <person name="Deng H."/>
            <person name="Niu S."/>
            <person name="Zuo H."/>
            <person name="Weng S."/>
            <person name="He J."/>
            <person name="Xu X."/>
        </authorList>
    </citation>
    <scope>NUCLEOTIDE SEQUENCE</scope>
</reference>
<dbReference type="PROSITE" id="PS01159">
    <property type="entry name" value="WW_DOMAIN_1"/>
    <property type="match status" value="2"/>
</dbReference>
<dbReference type="GO" id="GO:0035329">
    <property type="term" value="P:hippo signaling"/>
    <property type="evidence" value="ECO:0007669"/>
    <property type="project" value="TreeGrafter"/>
</dbReference>
<dbReference type="GO" id="GO:0003713">
    <property type="term" value="F:transcription coactivator activity"/>
    <property type="evidence" value="ECO:0007669"/>
    <property type="project" value="TreeGrafter"/>
</dbReference>
<evidence type="ECO:0000256" key="2">
    <source>
        <dbReference type="ARBA" id="ARBA00004282"/>
    </source>
</evidence>
<keyword evidence="9" id="KW-0805">Transcription regulation</keyword>